<organism evidence="1 2">
    <name type="scientific">Sistotremastrum suecicum HHB10207 ss-3</name>
    <dbReference type="NCBI Taxonomy" id="1314776"/>
    <lineage>
        <taxon>Eukaryota</taxon>
        <taxon>Fungi</taxon>
        <taxon>Dikarya</taxon>
        <taxon>Basidiomycota</taxon>
        <taxon>Agaricomycotina</taxon>
        <taxon>Agaricomycetes</taxon>
        <taxon>Sistotremastrales</taxon>
        <taxon>Sistotremastraceae</taxon>
        <taxon>Sistotremastrum</taxon>
    </lineage>
</organism>
<proteinExistence type="predicted"/>
<evidence type="ECO:0000313" key="2">
    <source>
        <dbReference type="Proteomes" id="UP000076798"/>
    </source>
</evidence>
<dbReference type="Proteomes" id="UP000076798">
    <property type="component" value="Unassembled WGS sequence"/>
</dbReference>
<protein>
    <submittedName>
        <fullName evidence="1">Uncharacterized protein</fullName>
    </submittedName>
</protein>
<name>A0A165WUY3_9AGAM</name>
<reference evidence="1 2" key="1">
    <citation type="journal article" date="2016" name="Mol. Biol. Evol.">
        <title>Comparative Genomics of Early-Diverging Mushroom-Forming Fungi Provides Insights into the Origins of Lignocellulose Decay Capabilities.</title>
        <authorList>
            <person name="Nagy L.G."/>
            <person name="Riley R."/>
            <person name="Tritt A."/>
            <person name="Adam C."/>
            <person name="Daum C."/>
            <person name="Floudas D."/>
            <person name="Sun H."/>
            <person name="Yadav J.S."/>
            <person name="Pangilinan J."/>
            <person name="Larsson K.H."/>
            <person name="Matsuura K."/>
            <person name="Barry K."/>
            <person name="Labutti K."/>
            <person name="Kuo R."/>
            <person name="Ohm R.A."/>
            <person name="Bhattacharya S.S."/>
            <person name="Shirouzu T."/>
            <person name="Yoshinaga Y."/>
            <person name="Martin F.M."/>
            <person name="Grigoriev I.V."/>
            <person name="Hibbett D.S."/>
        </authorList>
    </citation>
    <scope>NUCLEOTIDE SEQUENCE [LARGE SCALE GENOMIC DNA]</scope>
    <source>
        <strain evidence="1 2">HHB10207 ss-3</strain>
    </source>
</reference>
<keyword evidence="2" id="KW-1185">Reference proteome</keyword>
<sequence>MPRGTTRILRLRTHRELAPGEVAATVSNSREILDWRYDGPVVWQWPLNESFQRVHPKDLDDYAQTHLIFAPRCPCAIHADHLPPAAYAYVIMRVLDPESPHYGKIKASCQRDRCQISYYFDDYFNNEEHRLAIYPKSTMTLDGFYTPEHRRHVREMQGIPIIDPRLEVMLRPRPRMIQIDRKRMLRVSEFYTPEHAHFGHHLRFWEPPASLTLAFTPMSQLPIPANIRQLVERLVSGPGITAHDLMHILDRCDDCDKVMARDVIATHTCQADPSDDNLVIPNPPTTIELNSSDEEEHEAGEVEGVIDLTVDA</sequence>
<gene>
    <name evidence="1" type="ORF">SISSUDRAFT_1067671</name>
</gene>
<evidence type="ECO:0000313" key="1">
    <source>
        <dbReference type="EMBL" id="KZT31546.1"/>
    </source>
</evidence>
<dbReference type="AlphaFoldDB" id="A0A165WUY3"/>
<accession>A0A165WUY3</accession>
<dbReference type="EMBL" id="KV428537">
    <property type="protein sequence ID" value="KZT31546.1"/>
    <property type="molecule type" value="Genomic_DNA"/>
</dbReference>